<name>A0A371E1A7_MUCPR</name>
<evidence type="ECO:0000313" key="3">
    <source>
        <dbReference type="EMBL" id="RDX58584.1"/>
    </source>
</evidence>
<dbReference type="Proteomes" id="UP000257109">
    <property type="component" value="Unassembled WGS sequence"/>
</dbReference>
<comment type="caution">
    <text evidence="3">The sequence shown here is derived from an EMBL/GenBank/DDBJ whole genome shotgun (WGS) entry which is preliminary data.</text>
</comment>
<dbReference type="GO" id="GO:0005886">
    <property type="term" value="C:plasma membrane"/>
    <property type="evidence" value="ECO:0007669"/>
    <property type="project" value="UniProtKB-SubCell"/>
</dbReference>
<dbReference type="SMART" id="SM00248">
    <property type="entry name" value="ANK"/>
    <property type="match status" value="3"/>
</dbReference>
<protein>
    <submittedName>
        <fullName evidence="3">Uncharacterized protein</fullName>
    </submittedName>
</protein>
<dbReference type="PANTHER" id="PTHR24121">
    <property type="entry name" value="NO MECHANORECEPTOR POTENTIAL C, ISOFORM D-RELATED"/>
    <property type="match status" value="1"/>
</dbReference>
<dbReference type="SUPFAM" id="SSF48403">
    <property type="entry name" value="Ankyrin repeat"/>
    <property type="match status" value="1"/>
</dbReference>
<evidence type="ECO:0000256" key="2">
    <source>
        <dbReference type="PROSITE-ProRule" id="PRU00023"/>
    </source>
</evidence>
<proteinExistence type="predicted"/>
<dbReference type="PROSITE" id="PS50088">
    <property type="entry name" value="ANK_REPEAT"/>
    <property type="match status" value="1"/>
</dbReference>
<dbReference type="AlphaFoldDB" id="A0A371E1A7"/>
<evidence type="ECO:0000256" key="1">
    <source>
        <dbReference type="ARBA" id="ARBA00004413"/>
    </source>
</evidence>
<reference evidence="3" key="1">
    <citation type="submission" date="2018-05" db="EMBL/GenBank/DDBJ databases">
        <title>Draft genome of Mucuna pruriens seed.</title>
        <authorList>
            <person name="Nnadi N.E."/>
            <person name="Vos R."/>
            <person name="Hasami M.H."/>
            <person name="Devisetty U.K."/>
            <person name="Aguiy J.C."/>
        </authorList>
    </citation>
    <scope>NUCLEOTIDE SEQUENCE [LARGE SCALE GENOMIC DNA]</scope>
    <source>
        <strain evidence="3">JCA_2017</strain>
    </source>
</reference>
<organism evidence="3 4">
    <name type="scientific">Mucuna pruriens</name>
    <name type="common">Velvet bean</name>
    <name type="synonym">Dolichos pruriens</name>
    <dbReference type="NCBI Taxonomy" id="157652"/>
    <lineage>
        <taxon>Eukaryota</taxon>
        <taxon>Viridiplantae</taxon>
        <taxon>Streptophyta</taxon>
        <taxon>Embryophyta</taxon>
        <taxon>Tracheophyta</taxon>
        <taxon>Spermatophyta</taxon>
        <taxon>Magnoliopsida</taxon>
        <taxon>eudicotyledons</taxon>
        <taxon>Gunneridae</taxon>
        <taxon>Pentapetalae</taxon>
        <taxon>rosids</taxon>
        <taxon>fabids</taxon>
        <taxon>Fabales</taxon>
        <taxon>Fabaceae</taxon>
        <taxon>Papilionoideae</taxon>
        <taxon>50 kb inversion clade</taxon>
        <taxon>NPAAA clade</taxon>
        <taxon>indigoferoid/millettioid clade</taxon>
        <taxon>Phaseoleae</taxon>
        <taxon>Mucuna</taxon>
    </lineage>
</organism>
<comment type="subcellular location">
    <subcellularLocation>
        <location evidence="1">Cell membrane</location>
        <topology evidence="1">Peripheral membrane protein</topology>
        <orientation evidence="1">Cytoplasmic side</orientation>
    </subcellularLocation>
</comment>
<dbReference type="EMBL" id="QJKJ01017344">
    <property type="protein sequence ID" value="RDX58584.1"/>
    <property type="molecule type" value="Genomic_DNA"/>
</dbReference>
<dbReference type="PANTHER" id="PTHR24121:SF15">
    <property type="entry name" value="ANKYRIN REPEAT PROTEIN"/>
    <property type="match status" value="1"/>
</dbReference>
<dbReference type="Gene3D" id="1.25.40.20">
    <property type="entry name" value="Ankyrin repeat-containing domain"/>
    <property type="match status" value="1"/>
</dbReference>
<dbReference type="STRING" id="157652.A0A371E1A7"/>
<dbReference type="PROSITE" id="PS50297">
    <property type="entry name" value="ANK_REP_REGION"/>
    <property type="match status" value="1"/>
</dbReference>
<dbReference type="OrthoDB" id="1419803at2759"/>
<dbReference type="InterPro" id="IPR002110">
    <property type="entry name" value="Ankyrin_rpt"/>
</dbReference>
<accession>A0A371E1A7</accession>
<evidence type="ECO:0000313" key="4">
    <source>
        <dbReference type="Proteomes" id="UP000257109"/>
    </source>
</evidence>
<keyword evidence="4" id="KW-1185">Reference proteome</keyword>
<feature type="repeat" description="ANK" evidence="2">
    <location>
        <begin position="120"/>
        <end position="141"/>
    </location>
</feature>
<dbReference type="InterPro" id="IPR036770">
    <property type="entry name" value="Ankyrin_rpt-contain_sf"/>
</dbReference>
<feature type="non-terminal residue" evidence="3">
    <location>
        <position position="188"/>
    </location>
</feature>
<feature type="non-terminal residue" evidence="3">
    <location>
        <position position="1"/>
    </location>
</feature>
<dbReference type="Pfam" id="PF12796">
    <property type="entry name" value="Ank_2"/>
    <property type="match status" value="1"/>
</dbReference>
<gene>
    <name evidence="3" type="ORF">CR513_62088</name>
</gene>
<keyword evidence="2" id="KW-0040">ANK repeat</keyword>
<sequence>MKNTVSTNVYDHAVVEFGPDRLRNGRSSKTIEGTEVDNVDKFSLFRGCVLEGRWEYVIPVYRNDSAFHKIKINESRGTALHVAVNDGKVELVNTLVGAILEHEGREVMRGESALRSTNERGDTPLHLAASRGFIDVCKYIIGKYGERKDLIKVKNNNGETPIFRAVLTCQKKTFVYLHHLSQDLDVPL</sequence>